<comment type="caution">
    <text evidence="2">The sequence shown here is derived from an EMBL/GenBank/DDBJ whole genome shotgun (WGS) entry which is preliminary data.</text>
</comment>
<feature type="transmembrane region" description="Helical" evidence="1">
    <location>
        <begin position="262"/>
        <end position="283"/>
    </location>
</feature>
<evidence type="ECO:0000256" key="1">
    <source>
        <dbReference type="SAM" id="Phobius"/>
    </source>
</evidence>
<organism evidence="2 3">
    <name type="scientific">Tilletia controversa</name>
    <name type="common">dwarf bunt fungus</name>
    <dbReference type="NCBI Taxonomy" id="13291"/>
    <lineage>
        <taxon>Eukaryota</taxon>
        <taxon>Fungi</taxon>
        <taxon>Dikarya</taxon>
        <taxon>Basidiomycota</taxon>
        <taxon>Ustilaginomycotina</taxon>
        <taxon>Exobasidiomycetes</taxon>
        <taxon>Tilletiales</taxon>
        <taxon>Tilletiaceae</taxon>
        <taxon>Tilletia</taxon>
    </lineage>
</organism>
<name>A0A8X7MJM5_9BASI</name>
<evidence type="ECO:0000313" key="3">
    <source>
        <dbReference type="Proteomes" id="UP000077684"/>
    </source>
</evidence>
<gene>
    <name evidence="2" type="ORF">A4X06_0g8817</name>
</gene>
<evidence type="ECO:0000313" key="2">
    <source>
        <dbReference type="EMBL" id="KAE8238368.1"/>
    </source>
</evidence>
<reference evidence="2" key="2">
    <citation type="journal article" date="2019" name="IMA Fungus">
        <title>Genome sequencing and comparison of five Tilletia species to identify candidate genes for the detection of regulated species infecting wheat.</title>
        <authorList>
            <person name="Nguyen H.D.T."/>
            <person name="Sultana T."/>
            <person name="Kesanakurti P."/>
            <person name="Hambleton S."/>
        </authorList>
    </citation>
    <scope>NUCLEOTIDE SEQUENCE</scope>
    <source>
        <strain evidence="2">DAOMC 236426</strain>
    </source>
</reference>
<feature type="transmembrane region" description="Helical" evidence="1">
    <location>
        <begin position="55"/>
        <end position="78"/>
    </location>
</feature>
<reference evidence="2" key="1">
    <citation type="submission" date="2016-04" db="EMBL/GenBank/DDBJ databases">
        <authorList>
            <person name="Nguyen H.D."/>
            <person name="Samba Siva P."/>
            <person name="Cullis J."/>
            <person name="Levesque C.A."/>
            <person name="Hambleton S."/>
        </authorList>
    </citation>
    <scope>NUCLEOTIDE SEQUENCE</scope>
    <source>
        <strain evidence="2">DAOMC 236426</strain>
    </source>
</reference>
<keyword evidence="1" id="KW-1133">Transmembrane helix</keyword>
<sequence length="428" mass="48473">MTFLYARFDLPPPPPATVFSRDHTDARARMPNFTTVGEVSKFVDGSILWRHSRGAMAFLVFSTAFYVTLMVTLGVLILHKIYNRSWWVFRVVPRGHSKIIIPNVHTSWVLFMGLYLNILVGSFIASFVSDLRAEPVPHDALWMGIMWVPICFAAWYQTWGITAARIDNGSLHDLPRKSLVRHIPSWLGNIVCLLFPAGPCLAAVVPGVIGNTFLERSRHGWYDWHIKYDGMPFLTREMLVDAQNIFHASICGVYYLSISMTIWGVVCIIFGGAYTFAACSLIMDLRDHLAAKRAGPPLQRFRTMIQMKSARDVAPTNLLDNLAKMNLLPSSWWPLQEPRSLPIADDMTAEAMRISKTIFKAACSRFGNKQKIIPAPSSLRSHRPERFFSFRLLRPKRFSSILLFKVVSACRLSLLLQLGLSSDLILEL</sequence>
<protein>
    <submittedName>
        <fullName evidence="2">Uncharacterized protein</fullName>
    </submittedName>
</protein>
<feature type="transmembrane region" description="Helical" evidence="1">
    <location>
        <begin position="99"/>
        <end position="128"/>
    </location>
</feature>
<keyword evidence="3" id="KW-1185">Reference proteome</keyword>
<feature type="transmembrane region" description="Helical" evidence="1">
    <location>
        <begin position="140"/>
        <end position="156"/>
    </location>
</feature>
<keyword evidence="1" id="KW-0812">Transmembrane</keyword>
<dbReference type="Proteomes" id="UP000077684">
    <property type="component" value="Unassembled WGS sequence"/>
</dbReference>
<dbReference type="EMBL" id="LWDE02002130">
    <property type="protein sequence ID" value="KAE8238368.1"/>
    <property type="molecule type" value="Genomic_DNA"/>
</dbReference>
<dbReference type="AlphaFoldDB" id="A0A8X7MJM5"/>
<feature type="transmembrane region" description="Helical" evidence="1">
    <location>
        <begin position="186"/>
        <end position="209"/>
    </location>
</feature>
<accession>A0A8X7MJM5</accession>
<keyword evidence="1" id="KW-0472">Membrane</keyword>
<proteinExistence type="predicted"/>